<sequence length="187" mass="20846">MTSEAFTHLLGPHPLTPCPAVKALAVTTHVQAQAGQWGVQVHYVLQGDIAQLRIPAQSASPGPSDNLWKHTCFEAFLNRRGENAYAEFNFSPSGHWAAYTFSDERTRDTRGVEMISPQIVFTQSPKTLSIQAWLPISEPRHDQTFNLGLAAVIETQDGSLSYWALHHPEARYDFHRKSGWTASFSIS</sequence>
<dbReference type="EMBL" id="JBEPSH010000017">
    <property type="protein sequence ID" value="MET4580402.1"/>
    <property type="molecule type" value="Genomic_DNA"/>
</dbReference>
<dbReference type="CDD" id="cd09627">
    <property type="entry name" value="DOMON_murB_like"/>
    <property type="match status" value="1"/>
</dbReference>
<proteinExistence type="predicted"/>
<organism evidence="1 2">
    <name type="scientific">Ottowia thiooxydans</name>
    <dbReference type="NCBI Taxonomy" id="219182"/>
    <lineage>
        <taxon>Bacteria</taxon>
        <taxon>Pseudomonadati</taxon>
        <taxon>Pseudomonadota</taxon>
        <taxon>Betaproteobacteria</taxon>
        <taxon>Burkholderiales</taxon>
        <taxon>Comamonadaceae</taxon>
        <taxon>Ottowia</taxon>
    </lineage>
</organism>
<gene>
    <name evidence="1" type="ORF">ABIE13_005543</name>
</gene>
<evidence type="ECO:0008006" key="3">
    <source>
        <dbReference type="Google" id="ProtNLM"/>
    </source>
</evidence>
<comment type="caution">
    <text evidence="1">The sequence shown here is derived from an EMBL/GenBank/DDBJ whole genome shotgun (WGS) entry which is preliminary data.</text>
</comment>
<dbReference type="Proteomes" id="UP001549320">
    <property type="component" value="Unassembled WGS sequence"/>
</dbReference>
<evidence type="ECO:0000313" key="2">
    <source>
        <dbReference type="Proteomes" id="UP001549320"/>
    </source>
</evidence>
<reference evidence="1 2" key="1">
    <citation type="submission" date="2024-06" db="EMBL/GenBank/DDBJ databases">
        <title>Sorghum-associated microbial communities from plants grown in Nebraska, USA.</title>
        <authorList>
            <person name="Schachtman D."/>
        </authorList>
    </citation>
    <scope>NUCLEOTIDE SEQUENCE [LARGE SCALE GENOMIC DNA]</scope>
    <source>
        <strain evidence="1 2">2709</strain>
    </source>
</reference>
<accession>A0ABV2QHJ8</accession>
<name>A0ABV2QHJ8_9BURK</name>
<keyword evidence="2" id="KW-1185">Reference proteome</keyword>
<dbReference type="Gene3D" id="2.60.40.1190">
    <property type="match status" value="1"/>
</dbReference>
<dbReference type="RefSeq" id="WP_354449310.1">
    <property type="nucleotide sequence ID" value="NZ_JBEPSH010000017.1"/>
</dbReference>
<protein>
    <recommendedName>
        <fullName evidence="3">DOMON-like domain-containing protein</fullName>
    </recommendedName>
</protein>
<evidence type="ECO:0000313" key="1">
    <source>
        <dbReference type="EMBL" id="MET4580402.1"/>
    </source>
</evidence>